<gene>
    <name evidence="2" type="ORF">AT727_21625</name>
    <name evidence="1" type="ORF">DPCES_4644</name>
</gene>
<dbReference type="EMBL" id="LOCK01000022">
    <property type="protein sequence ID" value="KTE91603.1"/>
    <property type="molecule type" value="Genomic_DNA"/>
</dbReference>
<protein>
    <submittedName>
        <fullName evidence="1">Uncharacterized protein</fullName>
    </submittedName>
</protein>
<sequence>MRKENNGLTVAEAKQQFKQSVAKFQPKRIITDNLWQCTLISFVAGMVSADSRKSRESLVSLAVAVVKKAL</sequence>
<proteinExistence type="predicted"/>
<evidence type="ECO:0000313" key="1">
    <source>
        <dbReference type="EMBL" id="CDX04530.1"/>
    </source>
</evidence>
<dbReference type="RefSeq" id="WP_015943165.1">
    <property type="nucleotide sequence ID" value="NZ_JAYFNZ010000046.1"/>
</dbReference>
<evidence type="ECO:0000313" key="2">
    <source>
        <dbReference type="EMBL" id="KTE91603.1"/>
    </source>
</evidence>
<reference evidence="1" key="1">
    <citation type="submission" date="2014-07" db="EMBL/GenBank/DDBJ databases">
        <authorList>
            <person name="Hornung V.Bastian."/>
        </authorList>
    </citation>
    <scope>NUCLEOTIDE SEQUENCE</scope>
    <source>
        <strain evidence="1">PCE-S</strain>
    </source>
</reference>
<evidence type="ECO:0000313" key="3">
    <source>
        <dbReference type="Proteomes" id="UP000054623"/>
    </source>
</evidence>
<dbReference type="Proteomes" id="UP000054623">
    <property type="component" value="Unassembled WGS sequence"/>
</dbReference>
<dbReference type="AlphaFoldDB" id="A0A098B835"/>
<accession>A0A098B835</accession>
<dbReference type="PATRIC" id="fig|49338.4.peg.4993"/>
<dbReference type="EMBL" id="LK996017">
    <property type="protein sequence ID" value="CDX04530.1"/>
    <property type="molecule type" value="Genomic_DNA"/>
</dbReference>
<dbReference type="OrthoDB" id="1809674at2"/>
<reference evidence="2 3" key="2">
    <citation type="submission" date="2015-12" db="EMBL/GenBank/DDBJ databases">
        <title>Draft Genome Sequence of Desulfitobacterium hafniense Strain DH, a Sulfate-reducing Bacterium Isolated from Paddy Soils.</title>
        <authorList>
            <person name="Bao P."/>
            <person name="Zhang X."/>
            <person name="Li G."/>
        </authorList>
    </citation>
    <scope>NUCLEOTIDE SEQUENCE [LARGE SCALE GENOMIC DNA]</scope>
    <source>
        <strain evidence="2 3">DH</strain>
    </source>
</reference>
<organism evidence="1">
    <name type="scientific">Desulfitobacterium hafniense</name>
    <name type="common">Desulfitobacterium frappieri</name>
    <dbReference type="NCBI Taxonomy" id="49338"/>
    <lineage>
        <taxon>Bacteria</taxon>
        <taxon>Bacillati</taxon>
        <taxon>Bacillota</taxon>
        <taxon>Clostridia</taxon>
        <taxon>Eubacteriales</taxon>
        <taxon>Desulfitobacteriaceae</taxon>
        <taxon>Desulfitobacterium</taxon>
    </lineage>
</organism>
<name>A0A098B835_DESHA</name>